<feature type="transmembrane region" description="Helical" evidence="1">
    <location>
        <begin position="618"/>
        <end position="648"/>
    </location>
</feature>
<evidence type="ECO:0000256" key="1">
    <source>
        <dbReference type="SAM" id="Phobius"/>
    </source>
</evidence>
<keyword evidence="1" id="KW-0472">Membrane</keyword>
<dbReference type="STRING" id="564608.C1MMT8"/>
<feature type="transmembrane region" description="Helical" evidence="1">
    <location>
        <begin position="576"/>
        <end position="597"/>
    </location>
</feature>
<keyword evidence="1" id="KW-1133">Transmembrane helix</keyword>
<feature type="chain" id="PRO_5002910553" evidence="2">
    <location>
        <begin position="24"/>
        <end position="1103"/>
    </location>
</feature>
<name>C1MMT8_MICPC</name>
<protein>
    <submittedName>
        <fullName evidence="3">Predicted protein</fullName>
    </submittedName>
</protein>
<dbReference type="EMBL" id="GG663737">
    <property type="protein sequence ID" value="EEH59106.1"/>
    <property type="molecule type" value="Genomic_DNA"/>
</dbReference>
<dbReference type="GO" id="GO:0060271">
    <property type="term" value="P:cilium assembly"/>
    <property type="evidence" value="ECO:0007669"/>
    <property type="project" value="InterPro"/>
</dbReference>
<sequence length="1103" mass="120157">MARVHALALAAVALLCTVSVANAATTVTAFAVEGNWANSYWGTPDNVATKCGTTTNMFDPVGAECKACPTGYSVRPDGLECEATRTSGAIQIFGSGTTPYRTTLSCAPNAVSWDGTTCLTCDNTAANAVISGSTVAYTGTTGTATNGECVCAGAGTMIVEFDALGQRLKDGLGKPTKNCVTATEDPSAKGRAFQCPWSSTDATTMVQKTAGAGSTDQNLCTCSTHGSANCLSGQLSTAYSGAVATALSVTLSSSSYQISYTDLGASSSSVTATSAYLTSNLTAMAGDCYYYANRTACDSLTNMCVLTMYDTTSTACSMYSALVTLRKANVYHSTLSPSVGWSETMPWLFYDTTNDYLTRTDFASTASFKAPSDTASIANLVFVLSITTLSGQWLGFREVGSWLQLCGGREDDIEEWTRIGTNYYNDCTMSLAEVLTAARVFGTSADQAKETLFYDLYVQDLAGSAATASTWPEDLYPVPIKVTNIAVNSNAASTDDLYVRRFFMLDETAGVETWGSTAVGITYAATLEFSITLQSEDVTKMYAPVLTVTYAQRVPSYAYTTEESISFRTTYSDAGITFWSTWEDLMISIMVIFGVHWMTRVVRTSRRRQVRDQDTMALVSGICTAAGHVSAGFVVVLLMAGGYWFIFFKCQEDPYTMIPVDSDTNVKLFKELLVVAVSLASVSMAHTLYWQCNYDVFFLDWEKPRTTTTAGGKNTSTPVSAWRQFFIANEWNKIQSKRLTSRPLTLLFMILFLEGLNYKGLAVIEPTLNTDEYLYYQVQSVMLRYALGAGLMILIAIGQMVYKIVFYHNYVQSPMQQFIDLLATSNVSIVILDDECSGYYIHGRSQMAFADTSMAELCHQFRKEEEMQVGARGLVPAATTEKLAENQCFEMFITKELRMAYESKLLSRIKESVAVSSVGGGMFTRAMSRMNSNSWGNNNNNVNGYGGGYGNAGYGNAVGGGMVNRPSAIASDATIAAAEEISDIFKQLINFTEANAGSFVLERPFMDKFTDMPPESVSMMQGASPIFYHDFKMAFTRVLFYGIEWQLLIFDVLVFTAIDMEVTSFAIAAFCTWVVGMGVDVIRSTWGEINISRKSLIDQRFLI</sequence>
<dbReference type="KEGG" id="mpp:MICPUCDRAFT_46834"/>
<dbReference type="AlphaFoldDB" id="C1MMT8"/>
<dbReference type="eggNOG" id="KOG4611">
    <property type="taxonomic scope" value="Eukaryota"/>
</dbReference>
<evidence type="ECO:0000313" key="4">
    <source>
        <dbReference type="Proteomes" id="UP000001876"/>
    </source>
</evidence>
<keyword evidence="2" id="KW-0732">Signal</keyword>
<dbReference type="GO" id="GO:0036038">
    <property type="term" value="C:MKS complex"/>
    <property type="evidence" value="ECO:0007669"/>
    <property type="project" value="InterPro"/>
</dbReference>
<dbReference type="PANTHER" id="PTHR21274:SF0">
    <property type="entry name" value="MECKELIN"/>
    <property type="match status" value="1"/>
</dbReference>
<dbReference type="OMA" id="YITENKG"/>
<feature type="transmembrane region" description="Helical" evidence="1">
    <location>
        <begin position="668"/>
        <end position="689"/>
    </location>
</feature>
<gene>
    <name evidence="3" type="ORF">MICPUCDRAFT_46834</name>
</gene>
<proteinExistence type="predicted"/>
<dbReference type="InterPro" id="IPR019170">
    <property type="entry name" value="Meckelin"/>
</dbReference>
<feature type="transmembrane region" description="Helical" evidence="1">
    <location>
        <begin position="1038"/>
        <end position="1058"/>
    </location>
</feature>
<dbReference type="PANTHER" id="PTHR21274">
    <property type="entry name" value="MECKELIN"/>
    <property type="match status" value="1"/>
</dbReference>
<accession>C1MMT8</accession>
<feature type="transmembrane region" description="Helical" evidence="1">
    <location>
        <begin position="784"/>
        <end position="805"/>
    </location>
</feature>
<evidence type="ECO:0000313" key="3">
    <source>
        <dbReference type="EMBL" id="EEH59106.1"/>
    </source>
</evidence>
<keyword evidence="4" id="KW-1185">Reference proteome</keyword>
<dbReference type="Proteomes" id="UP000001876">
    <property type="component" value="Unassembled WGS sequence"/>
</dbReference>
<dbReference type="GeneID" id="9682900"/>
<feature type="transmembrane region" description="Helical" evidence="1">
    <location>
        <begin position="1064"/>
        <end position="1086"/>
    </location>
</feature>
<evidence type="ECO:0000256" key="2">
    <source>
        <dbReference type="SAM" id="SignalP"/>
    </source>
</evidence>
<organism evidence="4">
    <name type="scientific">Micromonas pusilla (strain CCMP1545)</name>
    <name type="common">Picoplanktonic green alga</name>
    <dbReference type="NCBI Taxonomy" id="564608"/>
    <lineage>
        <taxon>Eukaryota</taxon>
        <taxon>Viridiplantae</taxon>
        <taxon>Chlorophyta</taxon>
        <taxon>Mamiellophyceae</taxon>
        <taxon>Mamiellales</taxon>
        <taxon>Mamiellaceae</taxon>
        <taxon>Micromonas</taxon>
    </lineage>
</organism>
<feature type="transmembrane region" description="Helical" evidence="1">
    <location>
        <begin position="744"/>
        <end position="764"/>
    </location>
</feature>
<keyword evidence="1" id="KW-0812">Transmembrane</keyword>
<dbReference type="RefSeq" id="XP_003057461.1">
    <property type="nucleotide sequence ID" value="XM_003057415.1"/>
</dbReference>
<dbReference type="OrthoDB" id="419138at2759"/>
<reference evidence="3 4" key="1">
    <citation type="journal article" date="2009" name="Science">
        <title>Green evolution and dynamic adaptations revealed by genomes of the marine picoeukaryotes Micromonas.</title>
        <authorList>
            <person name="Worden A.Z."/>
            <person name="Lee J.H."/>
            <person name="Mock T."/>
            <person name="Rouze P."/>
            <person name="Simmons M.P."/>
            <person name="Aerts A.L."/>
            <person name="Allen A.E."/>
            <person name="Cuvelier M.L."/>
            <person name="Derelle E."/>
            <person name="Everett M.V."/>
            <person name="Foulon E."/>
            <person name="Grimwood J."/>
            <person name="Gundlach H."/>
            <person name="Henrissat B."/>
            <person name="Napoli C."/>
            <person name="McDonald S.M."/>
            <person name="Parker M.S."/>
            <person name="Rombauts S."/>
            <person name="Salamov A."/>
            <person name="Von Dassow P."/>
            <person name="Badger J.H."/>
            <person name="Coutinho P.M."/>
            <person name="Demir E."/>
            <person name="Dubchak I."/>
            <person name="Gentemann C."/>
            <person name="Eikrem W."/>
            <person name="Gready J.E."/>
            <person name="John U."/>
            <person name="Lanier W."/>
            <person name="Lindquist E.A."/>
            <person name="Lucas S."/>
            <person name="Mayer K.F."/>
            <person name="Moreau H."/>
            <person name="Not F."/>
            <person name="Otillar R."/>
            <person name="Panaud O."/>
            <person name="Pangilinan J."/>
            <person name="Paulsen I."/>
            <person name="Piegu B."/>
            <person name="Poliakov A."/>
            <person name="Robbens S."/>
            <person name="Schmutz J."/>
            <person name="Toulza E."/>
            <person name="Wyss T."/>
            <person name="Zelensky A."/>
            <person name="Zhou K."/>
            <person name="Armbrust E.V."/>
            <person name="Bhattacharya D."/>
            <person name="Goodenough U.W."/>
            <person name="Van de Peer Y."/>
            <person name="Grigoriev I.V."/>
        </authorList>
    </citation>
    <scope>NUCLEOTIDE SEQUENCE [LARGE SCALE GENOMIC DNA]</scope>
    <source>
        <strain evidence="3 4">CCMP1545</strain>
    </source>
</reference>
<feature type="signal peptide" evidence="2">
    <location>
        <begin position="1"/>
        <end position="23"/>
    </location>
</feature>
<dbReference type="Pfam" id="PF09773">
    <property type="entry name" value="Meckelin"/>
    <property type="match status" value="1"/>
</dbReference>